<comment type="subcellular location">
    <subcellularLocation>
        <location evidence="1">Cell membrane</location>
        <topology evidence="1">Multi-pass membrane protein</topology>
    </subcellularLocation>
</comment>
<evidence type="ECO:0000256" key="6">
    <source>
        <dbReference type="SAM" id="Phobius"/>
    </source>
</evidence>
<reference evidence="7 9" key="1">
    <citation type="submission" date="2020-01" db="EMBL/GenBank/DDBJ databases">
        <title>the WGS Modestobacter muralis CPCC 204518.</title>
        <authorList>
            <person name="Jiang Z."/>
        </authorList>
    </citation>
    <scope>NUCLEOTIDE SEQUENCE [LARGE SCALE GENOMIC DNA]</scope>
    <source>
        <strain evidence="7 9">DSM 100205</strain>
    </source>
</reference>
<reference evidence="8 10" key="2">
    <citation type="submission" date="2020-02" db="EMBL/GenBank/DDBJ databases">
        <title>The WGS of Modestobacter muralis DSM 100205.</title>
        <authorList>
            <person name="Jiang Z."/>
        </authorList>
    </citation>
    <scope>NUCLEOTIDE SEQUENCE [LARGE SCALE GENOMIC DNA]</scope>
    <source>
        <strain evidence="8 10">DSM 100205</strain>
    </source>
</reference>
<evidence type="ECO:0000256" key="3">
    <source>
        <dbReference type="ARBA" id="ARBA00022692"/>
    </source>
</evidence>
<dbReference type="AlphaFoldDB" id="A0A6P0H5I8"/>
<feature type="transmembrane region" description="Helical" evidence="6">
    <location>
        <begin position="137"/>
        <end position="163"/>
    </location>
</feature>
<keyword evidence="5 6" id="KW-0472">Membrane</keyword>
<keyword evidence="9" id="KW-1185">Reference proteome</keyword>
<proteinExistence type="predicted"/>
<gene>
    <name evidence="8" type="ORF">G3R41_03265</name>
    <name evidence="7" type="ORF">GCU67_03265</name>
</gene>
<dbReference type="PANTHER" id="PTHR39087:SF2">
    <property type="entry name" value="UPF0104 MEMBRANE PROTEIN MJ1595"/>
    <property type="match status" value="1"/>
</dbReference>
<evidence type="ECO:0000313" key="7">
    <source>
        <dbReference type="EMBL" id="NEK93199.1"/>
    </source>
</evidence>
<feature type="transmembrane region" description="Helical" evidence="6">
    <location>
        <begin position="63"/>
        <end position="82"/>
    </location>
</feature>
<feature type="transmembrane region" description="Helical" evidence="6">
    <location>
        <begin position="25"/>
        <end position="43"/>
    </location>
</feature>
<sequence>MDAPVPAETTGAVDPAGRSRARRPWLRPVLTVLVLAALLTAGLVNHERVAGWVSELGGVQWRWVLASAVVQLVSFQCVAHLQRLLLRAGGGNGDLRAVSGTNYAGNAISLGLPVAGAAASAAYTYRRWHHLGNSTALVGWALAMTGISSTVTLALVIAVGLAVTGSTIGALGAFAATAAGAVPVLAAVLAIRHEPTRELVGRVLGRGARVLGRWVPALRGTNVASRIVDLLASLGSYRLSAGRSVGAGLFSLGNWVLDAGSLALAIVAVGAPVPWQGLLLAWAAGALATSVRLTPGGIGVVEATLASALVAAGMPASQAVPAVVVYRLVSLWLPAAIGALCLIVTPRPAATTRDPG</sequence>
<dbReference type="Proteomes" id="UP000471152">
    <property type="component" value="Unassembled WGS sequence"/>
</dbReference>
<evidence type="ECO:0000313" key="10">
    <source>
        <dbReference type="Proteomes" id="UP000471152"/>
    </source>
</evidence>
<evidence type="ECO:0000256" key="4">
    <source>
        <dbReference type="ARBA" id="ARBA00022989"/>
    </source>
</evidence>
<comment type="caution">
    <text evidence="8">The sequence shown here is derived from an EMBL/GenBank/DDBJ whole genome shotgun (WGS) entry which is preliminary data.</text>
</comment>
<accession>A0A6P0H5I8</accession>
<feature type="transmembrane region" description="Helical" evidence="6">
    <location>
        <begin position="259"/>
        <end position="281"/>
    </location>
</feature>
<evidence type="ECO:0000256" key="2">
    <source>
        <dbReference type="ARBA" id="ARBA00022475"/>
    </source>
</evidence>
<organism evidence="8 10">
    <name type="scientific">Modestobacter muralis</name>
    <dbReference type="NCBI Taxonomy" id="1608614"/>
    <lineage>
        <taxon>Bacteria</taxon>
        <taxon>Bacillati</taxon>
        <taxon>Actinomycetota</taxon>
        <taxon>Actinomycetes</taxon>
        <taxon>Geodermatophilales</taxon>
        <taxon>Geodermatophilaceae</taxon>
        <taxon>Modestobacter</taxon>
    </lineage>
</organism>
<protein>
    <submittedName>
        <fullName evidence="8">UPF0104 family protein</fullName>
    </submittedName>
</protein>
<evidence type="ECO:0000313" key="9">
    <source>
        <dbReference type="Proteomes" id="UP000468828"/>
    </source>
</evidence>
<dbReference type="GO" id="GO:0005886">
    <property type="term" value="C:plasma membrane"/>
    <property type="evidence" value="ECO:0007669"/>
    <property type="project" value="UniProtKB-SubCell"/>
</dbReference>
<dbReference type="InterPro" id="IPR022791">
    <property type="entry name" value="L-PG_synthase/AglD"/>
</dbReference>
<dbReference type="EMBL" id="JAAGWB010000011">
    <property type="protein sequence ID" value="NEN49966.1"/>
    <property type="molecule type" value="Genomic_DNA"/>
</dbReference>
<dbReference type="Proteomes" id="UP000468828">
    <property type="component" value="Unassembled WGS sequence"/>
</dbReference>
<dbReference type="NCBIfam" id="TIGR00374">
    <property type="entry name" value="flippase-like domain"/>
    <property type="match status" value="1"/>
</dbReference>
<keyword evidence="2" id="KW-1003">Cell membrane</keyword>
<keyword evidence="4 6" id="KW-1133">Transmembrane helix</keyword>
<dbReference type="PANTHER" id="PTHR39087">
    <property type="entry name" value="UPF0104 MEMBRANE PROTEIN MJ1595"/>
    <property type="match status" value="1"/>
</dbReference>
<dbReference type="EMBL" id="JAAGWH010000011">
    <property type="protein sequence ID" value="NEK93199.1"/>
    <property type="molecule type" value="Genomic_DNA"/>
</dbReference>
<feature type="transmembrane region" description="Helical" evidence="6">
    <location>
        <begin position="103"/>
        <end position="125"/>
    </location>
</feature>
<keyword evidence="3 6" id="KW-0812">Transmembrane</keyword>
<dbReference type="Pfam" id="PF03706">
    <property type="entry name" value="LPG_synthase_TM"/>
    <property type="match status" value="1"/>
</dbReference>
<evidence type="ECO:0000313" key="8">
    <source>
        <dbReference type="EMBL" id="NEN49966.1"/>
    </source>
</evidence>
<name>A0A6P0H5I8_9ACTN</name>
<evidence type="ECO:0000256" key="1">
    <source>
        <dbReference type="ARBA" id="ARBA00004651"/>
    </source>
</evidence>
<evidence type="ECO:0000256" key="5">
    <source>
        <dbReference type="ARBA" id="ARBA00023136"/>
    </source>
</evidence>
<feature type="transmembrane region" description="Helical" evidence="6">
    <location>
        <begin position="293"/>
        <end position="312"/>
    </location>
</feature>
<feature type="transmembrane region" description="Helical" evidence="6">
    <location>
        <begin position="170"/>
        <end position="191"/>
    </location>
</feature>
<dbReference type="RefSeq" id="WP_163609660.1">
    <property type="nucleotide sequence ID" value="NZ_JAAGWB010000011.1"/>
</dbReference>
<feature type="transmembrane region" description="Helical" evidence="6">
    <location>
        <begin position="324"/>
        <end position="344"/>
    </location>
</feature>